<comment type="caution">
    <text evidence="2">The sequence shown here is derived from an EMBL/GenBank/DDBJ whole genome shotgun (WGS) entry which is preliminary data.</text>
</comment>
<name>A0A8J4YFN0_CHIOP</name>
<reference evidence="2" key="1">
    <citation type="submission" date="2020-07" db="EMBL/GenBank/DDBJ databases">
        <title>The High-quality genome of the commercially important snow crab, Chionoecetes opilio.</title>
        <authorList>
            <person name="Jeong J.-H."/>
            <person name="Ryu S."/>
        </authorList>
    </citation>
    <scope>NUCLEOTIDE SEQUENCE</scope>
    <source>
        <strain evidence="2">MADBK_172401_WGS</strain>
        <tissue evidence="2">Digestive gland</tissue>
    </source>
</reference>
<feature type="compositionally biased region" description="Acidic residues" evidence="1">
    <location>
        <begin position="376"/>
        <end position="406"/>
    </location>
</feature>
<dbReference type="EMBL" id="JACEEZ010009696">
    <property type="protein sequence ID" value="KAG0722351.1"/>
    <property type="molecule type" value="Genomic_DNA"/>
</dbReference>
<feature type="region of interest" description="Disordered" evidence="1">
    <location>
        <begin position="579"/>
        <end position="616"/>
    </location>
</feature>
<dbReference type="Proteomes" id="UP000770661">
    <property type="component" value="Unassembled WGS sequence"/>
</dbReference>
<organism evidence="2 3">
    <name type="scientific">Chionoecetes opilio</name>
    <name type="common">Atlantic snow crab</name>
    <name type="synonym">Cancer opilio</name>
    <dbReference type="NCBI Taxonomy" id="41210"/>
    <lineage>
        <taxon>Eukaryota</taxon>
        <taxon>Metazoa</taxon>
        <taxon>Ecdysozoa</taxon>
        <taxon>Arthropoda</taxon>
        <taxon>Crustacea</taxon>
        <taxon>Multicrustacea</taxon>
        <taxon>Malacostraca</taxon>
        <taxon>Eumalacostraca</taxon>
        <taxon>Eucarida</taxon>
        <taxon>Decapoda</taxon>
        <taxon>Pleocyemata</taxon>
        <taxon>Brachyura</taxon>
        <taxon>Eubrachyura</taxon>
        <taxon>Majoidea</taxon>
        <taxon>Majidae</taxon>
        <taxon>Chionoecetes</taxon>
    </lineage>
</organism>
<proteinExistence type="predicted"/>
<accession>A0A8J4YFN0</accession>
<evidence type="ECO:0000256" key="1">
    <source>
        <dbReference type="SAM" id="MobiDB-lite"/>
    </source>
</evidence>
<feature type="compositionally biased region" description="Basic and acidic residues" evidence="1">
    <location>
        <begin position="407"/>
        <end position="420"/>
    </location>
</feature>
<keyword evidence="3" id="KW-1185">Reference proteome</keyword>
<evidence type="ECO:0000313" key="2">
    <source>
        <dbReference type="EMBL" id="KAG0722351.1"/>
    </source>
</evidence>
<sequence length="616" mass="73279">MQKDVSRKIRKYVMKTVCRRNFALFGMPRRRAKGLEAFPGLCLETDDSTVWKSLRRQKAYLNHFLKTEMEAHLYAVSRECQVSCGEIFEAQAAVERLRQKRAFTVKIVNFLDGLPLRRVEYLYDHVFTKKQRDKGEQSHCYPDRTSLLLFMETVARRQGQEQLFPWVSSSNICQKLQGYVESLVQFIDDDYKLYCESKEKRARREEVVEKLRSMSEKKKKKYLSVAKITYESLTQKFLEQKHKSLKRELPKHELNSLFPLYPMDDVGLMHLPQEKRMQLVASRNKKQLHLRQDYVNMVKEKAKHKNKVLKSMNKFLSQSSADAIILKVYDIQTQESECVQSDMVVGSENLQESGCVKPQVDDDESFEKDGLKGLDWDDSSDEEDDDNSDLDWLEENSYNDEEEMLREEEQERKAAEEREANVEPLTLSKIFRELHAQYYRQGMQTKQNTVQESYPTCLPFEDRPWETPVHHAILDRFVRHLSSVKSRGYRRLRIDFQREICRLWHYKPKGFIKTIQCYEKLRKLYIKKQRKAERTTKTRTKETDIGVAKKRKIQDDDEMTQRSKKTKLEAMQCVEKPEEKECSTNKITQNGGKKWMKRKFEEDEETEERPKLKYQK</sequence>
<evidence type="ECO:0000313" key="3">
    <source>
        <dbReference type="Proteomes" id="UP000770661"/>
    </source>
</evidence>
<dbReference type="AlphaFoldDB" id="A0A8J4YFN0"/>
<gene>
    <name evidence="2" type="ORF">GWK47_044627</name>
</gene>
<protein>
    <submittedName>
        <fullName evidence="2">Uncharacterized protein</fullName>
    </submittedName>
</protein>
<feature type="region of interest" description="Disordered" evidence="1">
    <location>
        <begin position="350"/>
        <end position="420"/>
    </location>
</feature>